<dbReference type="PROSITE" id="PS50222">
    <property type="entry name" value="EF_HAND_2"/>
    <property type="match status" value="1"/>
</dbReference>
<dbReference type="AlphaFoldDB" id="A0A699Z6M9"/>
<evidence type="ECO:0000256" key="2">
    <source>
        <dbReference type="SAM" id="MobiDB-lite"/>
    </source>
</evidence>
<feature type="domain" description="EF-hand" evidence="3">
    <location>
        <begin position="305"/>
        <end position="340"/>
    </location>
</feature>
<dbReference type="InterPro" id="IPR002048">
    <property type="entry name" value="EF_hand_dom"/>
</dbReference>
<dbReference type="EMBL" id="BLLF01001276">
    <property type="protein sequence ID" value="GFH18277.1"/>
    <property type="molecule type" value="Genomic_DNA"/>
</dbReference>
<proteinExistence type="predicted"/>
<dbReference type="InterPro" id="IPR011992">
    <property type="entry name" value="EF-hand-dom_pair"/>
</dbReference>
<dbReference type="InterPro" id="IPR018247">
    <property type="entry name" value="EF_Hand_1_Ca_BS"/>
</dbReference>
<keyword evidence="5" id="KW-1185">Reference proteome</keyword>
<gene>
    <name evidence="4" type="ORF">HaLaN_15051</name>
</gene>
<dbReference type="SUPFAM" id="SSF47473">
    <property type="entry name" value="EF-hand"/>
    <property type="match status" value="1"/>
</dbReference>
<comment type="caution">
    <text evidence="4">The sequence shown here is derived from an EMBL/GenBank/DDBJ whole genome shotgun (WGS) entry which is preliminary data.</text>
</comment>
<dbReference type="Gene3D" id="1.10.238.10">
    <property type="entry name" value="EF-hand"/>
    <property type="match status" value="1"/>
</dbReference>
<dbReference type="PANTHER" id="PTHR14009">
    <property type="entry name" value="LEUCINE ZIPPER-EF-HAND CONTAINING TRANSMEMBRANE PROTEIN"/>
    <property type="match status" value="1"/>
</dbReference>
<evidence type="ECO:0000313" key="4">
    <source>
        <dbReference type="EMBL" id="GFH18277.1"/>
    </source>
</evidence>
<evidence type="ECO:0000256" key="1">
    <source>
        <dbReference type="ARBA" id="ARBA00022837"/>
    </source>
</evidence>
<dbReference type="GO" id="GO:0005509">
    <property type="term" value="F:calcium ion binding"/>
    <property type="evidence" value="ECO:0007669"/>
    <property type="project" value="InterPro"/>
</dbReference>
<dbReference type="InterPro" id="IPR044202">
    <property type="entry name" value="LETM1/MDM38-like"/>
</dbReference>
<feature type="region of interest" description="Disordered" evidence="2">
    <location>
        <begin position="128"/>
        <end position="154"/>
    </location>
</feature>
<dbReference type="PANTHER" id="PTHR14009:SF1">
    <property type="entry name" value="MITOCHONDRIAL PROTON_CALCIUM EXCHANGER PROTEIN"/>
    <property type="match status" value="1"/>
</dbReference>
<dbReference type="GO" id="GO:0005743">
    <property type="term" value="C:mitochondrial inner membrane"/>
    <property type="evidence" value="ECO:0007669"/>
    <property type="project" value="InterPro"/>
</dbReference>
<name>A0A699Z6M9_HAELA</name>
<evidence type="ECO:0000259" key="3">
    <source>
        <dbReference type="PROSITE" id="PS50222"/>
    </source>
</evidence>
<dbReference type="Proteomes" id="UP000485058">
    <property type="component" value="Unassembled WGS sequence"/>
</dbReference>
<sequence>MALMQAAAKLAASRDVGAAKDAQYAKLKETLGVLPEEVVDVVSEEQLGGSGVEALQKRLDFLKREEEAIPEQANTLLTDAQVAVNVANQAVGQVHAAMAAMPTTGASAVGVGAGPVVPGSATSGAVKAPGGVATGSEGVPVRQPQPTGPDDEGMSDEEAAQVARLQAELKTRQLVASLVDLAVLALGPGSQQPCRHSLVLLAPGSTLPACQNMPCSIAVTKERRAFLDLMRNEMNRVSSVLAKTGKGSSTGTMSFSARGLEVAKDPVVEPGQPHAPGQGHESEVPSQLGERVSRMLASIEQELDSVETKIGRRLHVLDTDQDGMVTHEELEQAMGFLRAQMDPDQLQQLLVQLREAASKGAASQPTTAIAVSELLKLASEQQDNGGELGDMNKARK</sequence>
<accession>A0A699Z6M9</accession>
<evidence type="ECO:0000313" key="5">
    <source>
        <dbReference type="Proteomes" id="UP000485058"/>
    </source>
</evidence>
<dbReference type="PROSITE" id="PS00018">
    <property type="entry name" value="EF_HAND_1"/>
    <property type="match status" value="1"/>
</dbReference>
<keyword evidence="1" id="KW-0106">Calcium</keyword>
<reference evidence="4 5" key="1">
    <citation type="submission" date="2020-02" db="EMBL/GenBank/DDBJ databases">
        <title>Draft genome sequence of Haematococcus lacustris strain NIES-144.</title>
        <authorList>
            <person name="Morimoto D."/>
            <person name="Nakagawa S."/>
            <person name="Yoshida T."/>
            <person name="Sawayama S."/>
        </authorList>
    </citation>
    <scope>NUCLEOTIDE SEQUENCE [LARGE SCALE GENOMIC DNA]</scope>
    <source>
        <strain evidence="4 5">NIES-144</strain>
    </source>
</reference>
<dbReference type="GO" id="GO:0030003">
    <property type="term" value="P:intracellular monoatomic cation homeostasis"/>
    <property type="evidence" value="ECO:0007669"/>
    <property type="project" value="TreeGrafter"/>
</dbReference>
<organism evidence="4 5">
    <name type="scientific">Haematococcus lacustris</name>
    <name type="common">Green alga</name>
    <name type="synonym">Haematococcus pluvialis</name>
    <dbReference type="NCBI Taxonomy" id="44745"/>
    <lineage>
        <taxon>Eukaryota</taxon>
        <taxon>Viridiplantae</taxon>
        <taxon>Chlorophyta</taxon>
        <taxon>core chlorophytes</taxon>
        <taxon>Chlorophyceae</taxon>
        <taxon>CS clade</taxon>
        <taxon>Chlamydomonadales</taxon>
        <taxon>Haematococcaceae</taxon>
        <taxon>Haematococcus</taxon>
    </lineage>
</organism>
<protein>
    <submittedName>
        <fullName evidence="4">EF-hand domain-containing protein</fullName>
    </submittedName>
</protein>